<dbReference type="AlphaFoldDB" id="A0A7W6J4E8"/>
<gene>
    <name evidence="3" type="ORF">GGR23_001759</name>
</gene>
<dbReference type="Gene3D" id="2.10.260.10">
    <property type="match status" value="1"/>
</dbReference>
<evidence type="ECO:0000259" key="2">
    <source>
        <dbReference type="PROSITE" id="PS51740"/>
    </source>
</evidence>
<keyword evidence="1" id="KW-0238">DNA-binding</keyword>
<feature type="domain" description="SpoVT-AbrB" evidence="2">
    <location>
        <begin position="1"/>
        <end position="35"/>
    </location>
</feature>
<dbReference type="GO" id="GO:0003677">
    <property type="term" value="F:DNA binding"/>
    <property type="evidence" value="ECO:0007669"/>
    <property type="project" value="UniProtKB-UniRule"/>
</dbReference>
<accession>A0A7W6J4E8</accession>
<name>A0A7W6J4E8_9HYPH</name>
<proteinExistence type="predicted"/>
<dbReference type="SUPFAM" id="SSF89447">
    <property type="entry name" value="AbrB/MazE/MraZ-like"/>
    <property type="match status" value="1"/>
</dbReference>
<organism evidence="3 4">
    <name type="scientific">Gellertiella hungarica</name>
    <dbReference type="NCBI Taxonomy" id="1572859"/>
    <lineage>
        <taxon>Bacteria</taxon>
        <taxon>Pseudomonadati</taxon>
        <taxon>Pseudomonadota</taxon>
        <taxon>Alphaproteobacteria</taxon>
        <taxon>Hyphomicrobiales</taxon>
        <taxon>Rhizobiaceae</taxon>
        <taxon>Gellertiella</taxon>
    </lineage>
</organism>
<evidence type="ECO:0000313" key="3">
    <source>
        <dbReference type="EMBL" id="MBB4064572.1"/>
    </source>
</evidence>
<evidence type="ECO:0000256" key="1">
    <source>
        <dbReference type="PROSITE-ProRule" id="PRU01076"/>
    </source>
</evidence>
<dbReference type="Proteomes" id="UP000528286">
    <property type="component" value="Unassembled WGS sequence"/>
</dbReference>
<keyword evidence="4" id="KW-1185">Reference proteome</keyword>
<sequence length="73" mass="7695">MTIPPAILKLMGAEVGGELVLAVRDGTLVASPVKAEHRRYSLAELLEGSEDLDGLSREIDGFGDGEAMGKEVL</sequence>
<dbReference type="PROSITE" id="PS51740">
    <property type="entry name" value="SPOVT_ABRB"/>
    <property type="match status" value="1"/>
</dbReference>
<dbReference type="InterPro" id="IPR037914">
    <property type="entry name" value="SpoVT-AbrB_sf"/>
</dbReference>
<dbReference type="InterPro" id="IPR007159">
    <property type="entry name" value="SpoVT-AbrB_dom"/>
</dbReference>
<evidence type="ECO:0000313" key="4">
    <source>
        <dbReference type="Proteomes" id="UP000528286"/>
    </source>
</evidence>
<protein>
    <submittedName>
        <fullName evidence="3">Antitoxin ChpS</fullName>
    </submittedName>
</protein>
<comment type="caution">
    <text evidence="3">The sequence shown here is derived from an EMBL/GenBank/DDBJ whole genome shotgun (WGS) entry which is preliminary data.</text>
</comment>
<reference evidence="3 4" key="1">
    <citation type="submission" date="2020-08" db="EMBL/GenBank/DDBJ databases">
        <title>Genomic Encyclopedia of Type Strains, Phase IV (KMG-IV): sequencing the most valuable type-strain genomes for metagenomic binning, comparative biology and taxonomic classification.</title>
        <authorList>
            <person name="Goeker M."/>
        </authorList>
    </citation>
    <scope>NUCLEOTIDE SEQUENCE [LARGE SCALE GENOMIC DNA]</scope>
    <source>
        <strain evidence="3 4">DSM 29853</strain>
    </source>
</reference>
<dbReference type="EMBL" id="JACIEZ010000003">
    <property type="protein sequence ID" value="MBB4064572.1"/>
    <property type="molecule type" value="Genomic_DNA"/>
</dbReference>